<gene>
    <name evidence="1" type="ORF">O0S08_22290</name>
</gene>
<keyword evidence="2" id="KW-1185">Reference proteome</keyword>
<evidence type="ECO:0000313" key="2">
    <source>
        <dbReference type="Proteomes" id="UP001164459"/>
    </source>
</evidence>
<dbReference type="EMBL" id="CP114040">
    <property type="protein sequence ID" value="WAS98869.1"/>
    <property type="molecule type" value="Genomic_DNA"/>
</dbReference>
<organism evidence="1 2">
    <name type="scientific">Nannocystis punicea</name>
    <dbReference type="NCBI Taxonomy" id="2995304"/>
    <lineage>
        <taxon>Bacteria</taxon>
        <taxon>Pseudomonadati</taxon>
        <taxon>Myxococcota</taxon>
        <taxon>Polyangia</taxon>
        <taxon>Nannocystales</taxon>
        <taxon>Nannocystaceae</taxon>
        <taxon>Nannocystis</taxon>
    </lineage>
</organism>
<reference evidence="1" key="1">
    <citation type="submission" date="2022-11" db="EMBL/GenBank/DDBJ databases">
        <title>Minimal conservation of predation-associated metabolite biosynthetic gene clusters underscores biosynthetic potential of Myxococcota including descriptions for ten novel species: Archangium lansinium sp. nov., Myxococcus landrumus sp. nov., Nannocystis bai.</title>
        <authorList>
            <person name="Ahearne A."/>
            <person name="Stevens C."/>
            <person name="Dowd S."/>
        </authorList>
    </citation>
    <scope>NUCLEOTIDE SEQUENCE</scope>
    <source>
        <strain evidence="1">Fl3</strain>
    </source>
</reference>
<proteinExistence type="predicted"/>
<accession>A0ABY7HIU5</accession>
<evidence type="ECO:0000313" key="1">
    <source>
        <dbReference type="EMBL" id="WAS98869.1"/>
    </source>
</evidence>
<protein>
    <submittedName>
        <fullName evidence="1">Uncharacterized protein</fullName>
    </submittedName>
</protein>
<dbReference type="RefSeq" id="WP_269041226.1">
    <property type="nucleotide sequence ID" value="NZ_CP114040.1"/>
</dbReference>
<dbReference type="Proteomes" id="UP001164459">
    <property type="component" value="Chromosome"/>
</dbReference>
<sequence length="89" mass="9814">MRYEVVQVLSGTYPARELYAAHHCPELIPTRCRDVAGGPIEQFEAGAVHHLRLDRKSSTRTLTDAFSDKSLPRYVVGCANLSQSSEPVG</sequence>
<name>A0ABY7HIU5_9BACT</name>